<feature type="transmembrane region" description="Helical" evidence="7">
    <location>
        <begin position="138"/>
        <end position="157"/>
    </location>
</feature>
<evidence type="ECO:0000256" key="3">
    <source>
        <dbReference type="ARBA" id="ARBA00022692"/>
    </source>
</evidence>
<feature type="compositionally biased region" description="Polar residues" evidence="6">
    <location>
        <begin position="400"/>
        <end position="410"/>
    </location>
</feature>
<feature type="transmembrane region" description="Helical" evidence="7">
    <location>
        <begin position="300"/>
        <end position="322"/>
    </location>
</feature>
<accession>A0ABU2JFM1</accession>
<evidence type="ECO:0000313" key="9">
    <source>
        <dbReference type="EMBL" id="MDT0263533.1"/>
    </source>
</evidence>
<keyword evidence="2" id="KW-1003">Cell membrane</keyword>
<evidence type="ECO:0000256" key="2">
    <source>
        <dbReference type="ARBA" id="ARBA00022475"/>
    </source>
</evidence>
<feature type="transmembrane region" description="Helical" evidence="7">
    <location>
        <begin position="211"/>
        <end position="237"/>
    </location>
</feature>
<reference evidence="10" key="1">
    <citation type="submission" date="2023-07" db="EMBL/GenBank/DDBJ databases">
        <title>30 novel species of actinomycetes from the DSMZ collection.</title>
        <authorList>
            <person name="Nouioui I."/>
        </authorList>
    </citation>
    <scope>NUCLEOTIDE SEQUENCE [LARGE SCALE GENOMIC DNA]</scope>
    <source>
        <strain evidence="10">DSM 44399</strain>
    </source>
</reference>
<evidence type="ECO:0000256" key="4">
    <source>
        <dbReference type="ARBA" id="ARBA00022989"/>
    </source>
</evidence>
<feature type="transmembrane region" description="Helical" evidence="7">
    <location>
        <begin position="276"/>
        <end position="294"/>
    </location>
</feature>
<keyword evidence="4 7" id="KW-1133">Transmembrane helix</keyword>
<organism evidence="9 10">
    <name type="scientific">Jatrophihabitans lederbergiae</name>
    <dbReference type="NCBI Taxonomy" id="3075547"/>
    <lineage>
        <taxon>Bacteria</taxon>
        <taxon>Bacillati</taxon>
        <taxon>Actinomycetota</taxon>
        <taxon>Actinomycetes</taxon>
        <taxon>Jatrophihabitantales</taxon>
        <taxon>Jatrophihabitantaceae</taxon>
        <taxon>Jatrophihabitans</taxon>
    </lineage>
</organism>
<dbReference type="PANTHER" id="PTHR23513:SF11">
    <property type="entry name" value="STAPHYLOFERRIN A TRANSPORTER"/>
    <property type="match status" value="1"/>
</dbReference>
<evidence type="ECO:0000313" key="10">
    <source>
        <dbReference type="Proteomes" id="UP001183176"/>
    </source>
</evidence>
<keyword evidence="5 7" id="KW-0472">Membrane</keyword>
<comment type="caution">
    <text evidence="9">The sequence shown here is derived from an EMBL/GenBank/DDBJ whole genome shotgun (WGS) entry which is preliminary data.</text>
</comment>
<dbReference type="PROSITE" id="PS50850">
    <property type="entry name" value="MFS"/>
    <property type="match status" value="1"/>
</dbReference>
<evidence type="ECO:0000256" key="6">
    <source>
        <dbReference type="SAM" id="MobiDB-lite"/>
    </source>
</evidence>
<dbReference type="RefSeq" id="WP_311424679.1">
    <property type="nucleotide sequence ID" value="NZ_JAVREH010000042.1"/>
</dbReference>
<dbReference type="InterPro" id="IPR020846">
    <property type="entry name" value="MFS_dom"/>
</dbReference>
<evidence type="ECO:0000256" key="1">
    <source>
        <dbReference type="ARBA" id="ARBA00004651"/>
    </source>
</evidence>
<evidence type="ECO:0000256" key="7">
    <source>
        <dbReference type="SAM" id="Phobius"/>
    </source>
</evidence>
<dbReference type="InterPro" id="IPR036259">
    <property type="entry name" value="MFS_trans_sf"/>
</dbReference>
<keyword evidence="3 7" id="KW-0812">Transmembrane</keyword>
<feature type="transmembrane region" description="Helical" evidence="7">
    <location>
        <begin position="70"/>
        <end position="91"/>
    </location>
</feature>
<feature type="region of interest" description="Disordered" evidence="6">
    <location>
        <begin position="391"/>
        <end position="410"/>
    </location>
</feature>
<evidence type="ECO:0000259" key="8">
    <source>
        <dbReference type="PROSITE" id="PS50850"/>
    </source>
</evidence>
<sequence length="410" mass="40378">MSGRLTHYAAAAVLVRLADEGARVVLTLLALQRTGSAAVGGVLVAALLVPHVVAAPLVGALADRARRPRLVVAAAGCGFAAALAATATGLGRLPLTVLVGVLLAGGCCGPALTGALTSQLPGLVPAQRLPRAFGLDSLTYNGAGIVGPAAGAAIAAASSPAGATYALAGSAGLGAALAAVLPVPVRAHQQRATRRIGYLLGGTKLLVRDRVLATVTAATSIGQLGMGALPVIAVLIATQHHSAAAAGWLLTAVATGGLFGSLAWTWRPGRPERASTVVMLGLVGVGLPLGAAAFSSSLPLTATFFALAGFSNGPLFGALLVTRNDHAPTNLRSQIFTLGAGAKITATAAGAALGGLLAGHTSVAVLLLLAAASPLLAGALGRVLLPRTATRHPMVDRTEQGATTTTEPRG</sequence>
<name>A0ABU2JFM1_9ACTN</name>
<comment type="subcellular location">
    <subcellularLocation>
        <location evidence="1">Cell membrane</location>
        <topology evidence="1">Multi-pass membrane protein</topology>
    </subcellularLocation>
</comment>
<evidence type="ECO:0000256" key="5">
    <source>
        <dbReference type="ARBA" id="ARBA00023136"/>
    </source>
</evidence>
<dbReference type="PANTHER" id="PTHR23513">
    <property type="entry name" value="INTEGRAL MEMBRANE EFFLUX PROTEIN-RELATED"/>
    <property type="match status" value="1"/>
</dbReference>
<feature type="transmembrane region" description="Helical" evidence="7">
    <location>
        <begin position="334"/>
        <end position="357"/>
    </location>
</feature>
<dbReference type="Pfam" id="PF07690">
    <property type="entry name" value="MFS_1"/>
    <property type="match status" value="1"/>
</dbReference>
<proteinExistence type="predicted"/>
<feature type="transmembrane region" description="Helical" evidence="7">
    <location>
        <begin position="34"/>
        <end position="58"/>
    </location>
</feature>
<feature type="transmembrane region" description="Helical" evidence="7">
    <location>
        <begin position="363"/>
        <end position="385"/>
    </location>
</feature>
<dbReference type="Proteomes" id="UP001183176">
    <property type="component" value="Unassembled WGS sequence"/>
</dbReference>
<dbReference type="Gene3D" id="1.20.1250.20">
    <property type="entry name" value="MFS general substrate transporter like domains"/>
    <property type="match status" value="2"/>
</dbReference>
<feature type="transmembrane region" description="Helical" evidence="7">
    <location>
        <begin position="97"/>
        <end position="117"/>
    </location>
</feature>
<dbReference type="SUPFAM" id="SSF103473">
    <property type="entry name" value="MFS general substrate transporter"/>
    <property type="match status" value="1"/>
</dbReference>
<feature type="transmembrane region" description="Helical" evidence="7">
    <location>
        <begin position="243"/>
        <end position="264"/>
    </location>
</feature>
<feature type="domain" description="Major facilitator superfamily (MFS) profile" evidence="8">
    <location>
        <begin position="211"/>
        <end position="410"/>
    </location>
</feature>
<keyword evidence="10" id="KW-1185">Reference proteome</keyword>
<dbReference type="EMBL" id="JAVREH010000042">
    <property type="protein sequence ID" value="MDT0263533.1"/>
    <property type="molecule type" value="Genomic_DNA"/>
</dbReference>
<protein>
    <submittedName>
        <fullName evidence="9">MFS transporter</fullName>
    </submittedName>
</protein>
<dbReference type="InterPro" id="IPR011701">
    <property type="entry name" value="MFS"/>
</dbReference>
<gene>
    <name evidence="9" type="ORF">RM423_19310</name>
</gene>
<feature type="transmembrane region" description="Helical" evidence="7">
    <location>
        <begin position="163"/>
        <end position="185"/>
    </location>
</feature>